<name>A0A7K3PUL8_9ACTN</name>
<feature type="region of interest" description="Disordered" evidence="1">
    <location>
        <begin position="109"/>
        <end position="132"/>
    </location>
</feature>
<gene>
    <name evidence="2" type="ORF">G3I32_29195</name>
</gene>
<protein>
    <recommendedName>
        <fullName evidence="4">Pentapeptide repeat-containing protein</fullName>
    </recommendedName>
</protein>
<dbReference type="Proteomes" id="UP000470446">
    <property type="component" value="Unassembled WGS sequence"/>
</dbReference>
<organism evidence="2 3">
    <name type="scientific">Streptomyces coelicoflavus</name>
    <dbReference type="NCBI Taxonomy" id="285562"/>
    <lineage>
        <taxon>Bacteria</taxon>
        <taxon>Bacillati</taxon>
        <taxon>Actinomycetota</taxon>
        <taxon>Actinomycetes</taxon>
        <taxon>Kitasatosporales</taxon>
        <taxon>Streptomycetaceae</taxon>
        <taxon>Streptomyces</taxon>
    </lineage>
</organism>
<evidence type="ECO:0008006" key="4">
    <source>
        <dbReference type="Google" id="ProtNLM"/>
    </source>
</evidence>
<evidence type="ECO:0000313" key="2">
    <source>
        <dbReference type="EMBL" id="NEB12869.1"/>
    </source>
</evidence>
<feature type="region of interest" description="Disordered" evidence="1">
    <location>
        <begin position="1"/>
        <end position="35"/>
    </location>
</feature>
<sequence>MRRARPTRATSNAPPTQPACAPARTSTTGHPVVGGAEFSGNADFVGAEIAGDADFAQAEINGDAEFTRLVTAGNATFAGARMRGDAQFSRVEIRGNAQFDGAKVDGQLGRLPLLRPEPDHRRQLQRDGFPAR</sequence>
<accession>A0A7K3PUL8</accession>
<evidence type="ECO:0000313" key="3">
    <source>
        <dbReference type="Proteomes" id="UP000470446"/>
    </source>
</evidence>
<dbReference type="RefSeq" id="WP_164248179.1">
    <property type="nucleotide sequence ID" value="NZ_JAAGMA010000781.1"/>
</dbReference>
<dbReference type="EMBL" id="JAAGMA010000781">
    <property type="protein sequence ID" value="NEB12869.1"/>
    <property type="molecule type" value="Genomic_DNA"/>
</dbReference>
<dbReference type="AlphaFoldDB" id="A0A7K3PUL8"/>
<comment type="caution">
    <text evidence="2">The sequence shown here is derived from an EMBL/GenBank/DDBJ whole genome shotgun (WGS) entry which is preliminary data.</text>
</comment>
<evidence type="ECO:0000256" key="1">
    <source>
        <dbReference type="SAM" id="MobiDB-lite"/>
    </source>
</evidence>
<proteinExistence type="predicted"/>
<dbReference type="Pfam" id="PF13576">
    <property type="entry name" value="Pentapeptide_3"/>
    <property type="match status" value="1"/>
</dbReference>
<feature type="compositionally biased region" description="Basic and acidic residues" evidence="1">
    <location>
        <begin position="116"/>
        <end position="125"/>
    </location>
</feature>
<dbReference type="Gene3D" id="2.160.20.80">
    <property type="entry name" value="E3 ubiquitin-protein ligase SopA"/>
    <property type="match status" value="1"/>
</dbReference>
<dbReference type="InterPro" id="IPR001646">
    <property type="entry name" value="5peptide_repeat"/>
</dbReference>
<reference evidence="2 3" key="1">
    <citation type="submission" date="2020-01" db="EMBL/GenBank/DDBJ databases">
        <title>Insect and environment-associated Actinomycetes.</title>
        <authorList>
            <person name="Currrie C."/>
            <person name="Chevrette M."/>
            <person name="Carlson C."/>
            <person name="Stubbendieck R."/>
            <person name="Wendt-Pienkowski E."/>
        </authorList>
    </citation>
    <scope>NUCLEOTIDE SEQUENCE [LARGE SCALE GENOMIC DNA]</scope>
    <source>
        <strain evidence="2 3">SID14163</strain>
    </source>
</reference>